<dbReference type="AlphaFoldDB" id="A0A1G2LBV7"/>
<evidence type="ECO:0000313" key="1">
    <source>
        <dbReference type="EMBL" id="OHA09034.1"/>
    </source>
</evidence>
<evidence type="ECO:0008006" key="3">
    <source>
        <dbReference type="Google" id="ProtNLM"/>
    </source>
</evidence>
<dbReference type="GO" id="GO:0047355">
    <property type="term" value="F:CDP-glycerol glycerophosphotransferase activity"/>
    <property type="evidence" value="ECO:0007669"/>
    <property type="project" value="InterPro"/>
</dbReference>
<protein>
    <recommendedName>
        <fullName evidence="3">Lipid-A-disaccharide synthase</fullName>
    </recommendedName>
</protein>
<name>A0A1G2LBV7_9BACT</name>
<reference evidence="1 2" key="1">
    <citation type="journal article" date="2016" name="Nat. Commun.">
        <title>Thousands of microbial genomes shed light on interconnected biogeochemical processes in an aquifer system.</title>
        <authorList>
            <person name="Anantharaman K."/>
            <person name="Brown C.T."/>
            <person name="Hug L.A."/>
            <person name="Sharon I."/>
            <person name="Castelle C.J."/>
            <person name="Probst A.J."/>
            <person name="Thomas B.C."/>
            <person name="Singh A."/>
            <person name="Wilkins M.J."/>
            <person name="Karaoz U."/>
            <person name="Brodie E.L."/>
            <person name="Williams K.H."/>
            <person name="Hubbard S.S."/>
            <person name="Banfield J.F."/>
        </authorList>
    </citation>
    <scope>NUCLEOTIDE SEQUENCE [LARGE SCALE GENOMIC DNA]</scope>
</reference>
<accession>A0A1G2LBV7</accession>
<dbReference type="InterPro" id="IPR043148">
    <property type="entry name" value="TagF_C"/>
</dbReference>
<dbReference type="SUPFAM" id="SSF53756">
    <property type="entry name" value="UDP-Glycosyltransferase/glycogen phosphorylase"/>
    <property type="match status" value="1"/>
</dbReference>
<dbReference type="Gene3D" id="3.40.50.12580">
    <property type="match status" value="1"/>
</dbReference>
<comment type="caution">
    <text evidence="1">The sequence shown here is derived from an EMBL/GenBank/DDBJ whole genome shotgun (WGS) entry which is preliminary data.</text>
</comment>
<proteinExistence type="predicted"/>
<dbReference type="Pfam" id="PF04464">
    <property type="entry name" value="Glyphos_transf"/>
    <property type="match status" value="1"/>
</dbReference>
<dbReference type="STRING" id="1802281.A3A44_00550"/>
<organism evidence="1 2">
    <name type="scientific">Candidatus Sungbacteria bacterium RIFCSPLOWO2_01_FULL_60_25</name>
    <dbReference type="NCBI Taxonomy" id="1802281"/>
    <lineage>
        <taxon>Bacteria</taxon>
        <taxon>Candidatus Sungiibacteriota</taxon>
    </lineage>
</organism>
<evidence type="ECO:0000313" key="2">
    <source>
        <dbReference type="Proteomes" id="UP000178977"/>
    </source>
</evidence>
<dbReference type="GO" id="GO:0016020">
    <property type="term" value="C:membrane"/>
    <property type="evidence" value="ECO:0007669"/>
    <property type="project" value="InterPro"/>
</dbReference>
<dbReference type="Proteomes" id="UP000178977">
    <property type="component" value="Unassembled WGS sequence"/>
</dbReference>
<gene>
    <name evidence="1" type="ORF">A3A44_00550</name>
</gene>
<dbReference type="EMBL" id="MHQT01000031">
    <property type="protein sequence ID" value="OHA09034.1"/>
    <property type="molecule type" value="Genomic_DNA"/>
</dbReference>
<dbReference type="InterPro" id="IPR007554">
    <property type="entry name" value="Glycerophosphate_synth"/>
</dbReference>
<sequence length="451" mass="51524">MRDQQTIFITSFHPLIMRNILATPILDYLLEKNVRVVVFAPEKTKFYFEWEFESRGVIVESVSRALSWQDRLFRYLSLAALNTRALAIKRKTELEGSGTWLAPILGRSRVLRAFVRALERRLMPRDRFAVFIERYRPSAVFATDVQHANDVRLLHEARARRIPAVGMVRSWDNLTSKGFIRVIPDILLVNNEVVREEAIRLHDIPADQIRVVGIPHYDAYLTNRRSSREEFFKRISGDPAKRLIVFAPTGDRYLSNNDVDPGILAALREYAPRDCQILVRLPPHDSVASLEKLASDARVIIERPAPPYATVNPRKIEFDFEMDRHLADTLAHASLVISGPSTIAIDAAFFDAPIILAAFDGFAVRPYRESVRRYFDYEHHQPILASGGARIARTVAEFRRYLNEYLAHPELDRAGRKKIVATECWRVDGRSSHRVAEALLGAMGNLGEKSE</sequence>